<organism evidence="4 5">
    <name type="scientific">Kribbibacterium absianum</name>
    <dbReference type="NCBI Taxonomy" id="3044210"/>
    <lineage>
        <taxon>Bacteria</taxon>
        <taxon>Bacillati</taxon>
        <taxon>Actinomycetota</taxon>
        <taxon>Coriobacteriia</taxon>
        <taxon>Coriobacteriales</taxon>
        <taxon>Kribbibacteriaceae</taxon>
        <taxon>Kribbibacterium</taxon>
    </lineage>
</organism>
<evidence type="ECO:0000313" key="4">
    <source>
        <dbReference type="EMBL" id="MDJ1128565.1"/>
    </source>
</evidence>
<dbReference type="NCBIfam" id="TIGR01980">
    <property type="entry name" value="sufB"/>
    <property type="match status" value="1"/>
</dbReference>
<comment type="caution">
    <text evidence="4">The sequence shown here is derived from an EMBL/GenBank/DDBJ whole genome shotgun (WGS) entry which is preliminary data.</text>
</comment>
<evidence type="ECO:0000313" key="5">
    <source>
        <dbReference type="Proteomes" id="UP001431693"/>
    </source>
</evidence>
<dbReference type="PANTHER" id="PTHR30508:SF1">
    <property type="entry name" value="UPF0051 PROTEIN ABCI8, CHLOROPLASTIC-RELATED"/>
    <property type="match status" value="1"/>
</dbReference>
<dbReference type="SUPFAM" id="SSF101960">
    <property type="entry name" value="Stabilizer of iron transporter SufD"/>
    <property type="match status" value="1"/>
</dbReference>
<reference evidence="4" key="1">
    <citation type="submission" date="2023-05" db="EMBL/GenBank/DDBJ databases">
        <title>[olsenella] sp. nov., isolated from a pig farm feces dump.</title>
        <authorList>
            <person name="Chang Y.-H."/>
        </authorList>
    </citation>
    <scope>NUCLEOTIDE SEQUENCE</scope>
    <source>
        <strain evidence="4">YH-ols2217</strain>
    </source>
</reference>
<dbReference type="InterPro" id="IPR055346">
    <property type="entry name" value="Fe-S_cluster_assembly_SufBD"/>
</dbReference>
<dbReference type="Pfam" id="PF01458">
    <property type="entry name" value="SUFBD_core"/>
    <property type="match status" value="1"/>
</dbReference>
<keyword evidence="5" id="KW-1185">Reference proteome</keyword>
<sequence>MSDTTYQSELTSAEASGGERVRTNVADVDRSLYDFVKSEEGYERFEDGLSPQIVEEISRKKDEPQWMLDLRLRSLQIYENTPMPANWGPSIEGLDMANISTYVTSGHEQVDSWDEVPEDIKDTFERLGIPEAERTSLAGVGAQYDSELVYHNMREEVAELGVVYSGIEEALHGPFEELIREHFMKLVPPTDHKFAALHGAVWSGGSFVYVPAGVTVPFPLQSYFRLNAAGAGQFEHTLIIVEPGADLHFIEGCSAPKYNVANLHAGCVELFVGKGARLRYSTIENWSKNMYNLNTKRARVEEDGTIEWVSGSFGSHVSYLYPSSLLVGKRAACEFTGITFAGATQNLDTGCKVHMSAPDTRASVSTKSISKGGGISTFRSSVTVTPRADRARATVSCQSLMLDDRSVSDTIPAMDIRNRTAQVGHEATIGRISDDTILYLMSRGVPEQEARAMIVNGFAEPISKELPLEYAVEMNNLIKLEMEGAIG</sequence>
<evidence type="ECO:0000256" key="2">
    <source>
        <dbReference type="SAM" id="MobiDB-lite"/>
    </source>
</evidence>
<protein>
    <submittedName>
        <fullName evidence="4">Fe-S cluster assembly protein SufB</fullName>
    </submittedName>
</protein>
<feature type="region of interest" description="Disordered" evidence="2">
    <location>
        <begin position="1"/>
        <end position="22"/>
    </location>
</feature>
<dbReference type="InterPro" id="IPR037284">
    <property type="entry name" value="SUF_FeS_clus_asmbl_SufBD_sf"/>
</dbReference>
<evidence type="ECO:0000256" key="1">
    <source>
        <dbReference type="ARBA" id="ARBA00043967"/>
    </source>
</evidence>
<feature type="domain" description="SUF system FeS cluster assembly SufBD core" evidence="3">
    <location>
        <begin position="224"/>
        <end position="458"/>
    </location>
</feature>
<name>A0ABT6ZHN6_9ACTN</name>
<proteinExistence type="inferred from homology"/>
<comment type="similarity">
    <text evidence="1">Belongs to the iron-sulfur cluster assembly SufBD family.</text>
</comment>
<gene>
    <name evidence="4" type="primary">sufB</name>
    <name evidence="4" type="ORF">QJ043_00490</name>
</gene>
<dbReference type="EMBL" id="JASJEX010000001">
    <property type="protein sequence ID" value="MDJ1128565.1"/>
    <property type="molecule type" value="Genomic_DNA"/>
</dbReference>
<evidence type="ECO:0000259" key="3">
    <source>
        <dbReference type="Pfam" id="PF01458"/>
    </source>
</evidence>
<dbReference type="Proteomes" id="UP001431693">
    <property type="component" value="Unassembled WGS sequence"/>
</dbReference>
<dbReference type="PANTHER" id="PTHR30508">
    <property type="entry name" value="FES CLUSTER ASSEMBLY PROTEIN SUF"/>
    <property type="match status" value="1"/>
</dbReference>
<dbReference type="InterPro" id="IPR000825">
    <property type="entry name" value="SUF_FeS_clus_asmbl_SufBD_core"/>
</dbReference>
<feature type="compositionally biased region" description="Polar residues" evidence="2">
    <location>
        <begin position="1"/>
        <end position="14"/>
    </location>
</feature>
<dbReference type="InterPro" id="IPR010231">
    <property type="entry name" value="SUF_FeS_clus_asmbl_SufB"/>
</dbReference>
<accession>A0ABT6ZHN6</accession>